<dbReference type="EMBL" id="ADNY01000031">
    <property type="protein sequence ID" value="EFG55485.1"/>
    <property type="molecule type" value="Genomic_DNA"/>
</dbReference>
<organism evidence="1 2">
    <name type="scientific">Lactobacillus amylolyticus DSM 11664</name>
    <dbReference type="NCBI Taxonomy" id="585524"/>
    <lineage>
        <taxon>Bacteria</taxon>
        <taxon>Bacillati</taxon>
        <taxon>Bacillota</taxon>
        <taxon>Bacilli</taxon>
        <taxon>Lactobacillales</taxon>
        <taxon>Lactobacillaceae</taxon>
        <taxon>Lactobacillus</taxon>
    </lineage>
</organism>
<protein>
    <submittedName>
        <fullName evidence="1">Uncharacterized protein</fullName>
    </submittedName>
</protein>
<dbReference type="Proteomes" id="UP000004069">
    <property type="component" value="Unassembled WGS sequence"/>
</dbReference>
<dbReference type="OrthoDB" id="2329755at2"/>
<dbReference type="RefSeq" id="WP_006352032.1">
    <property type="nucleotide sequence ID" value="NZ_ADNY01000031.1"/>
</dbReference>
<proteinExistence type="predicted"/>
<sequence>MIKELKMYDKNGNFNGDILYADKDNELLYDGKFENDVEKQLVISLWGDKIRFSNELGSAWATFSTTVPKLTFEGEKSVETTKPEGITITWQPGELVLNKNSNVHVHYFDVHEEAKNGVTDFNPDHGFELTDQLQSLTHLAIGDNYENELWDWESANYASARTNRFK</sequence>
<accession>D4YTL9</accession>
<keyword evidence="2" id="KW-1185">Reference proteome</keyword>
<dbReference type="STRING" id="83683.B1745_06075"/>
<dbReference type="AlphaFoldDB" id="D4YTL9"/>
<comment type="caution">
    <text evidence="1">The sequence shown here is derived from an EMBL/GenBank/DDBJ whole genome shotgun (WGS) entry which is preliminary data.</text>
</comment>
<reference evidence="1 2" key="1">
    <citation type="submission" date="2010-04" db="EMBL/GenBank/DDBJ databases">
        <authorList>
            <person name="Muzny D."/>
            <person name="Qin X."/>
            <person name="Deng J."/>
            <person name="Jiang H."/>
            <person name="Liu Y."/>
            <person name="Qu J."/>
            <person name="Song X.-Z."/>
            <person name="Zhang L."/>
            <person name="Thornton R."/>
            <person name="Coyle M."/>
            <person name="Francisco L."/>
            <person name="Jackson L."/>
            <person name="Javaid M."/>
            <person name="Korchina V."/>
            <person name="Kovar C."/>
            <person name="Mata R."/>
            <person name="Mathew T."/>
            <person name="Ngo R."/>
            <person name="Nguyen L."/>
            <person name="Nguyen N."/>
            <person name="Okwuonu G."/>
            <person name="Ongeri F."/>
            <person name="Pham C."/>
            <person name="Simmons D."/>
            <person name="Wilczek-Boney K."/>
            <person name="Hale W."/>
            <person name="Jakkamsetti A."/>
            <person name="Pham P."/>
            <person name="Ruth R."/>
            <person name="San Lucas F."/>
            <person name="Warren J."/>
            <person name="Zhang J."/>
            <person name="Zhao Z."/>
            <person name="Zhou C."/>
            <person name="Zhu D."/>
            <person name="Lee S."/>
            <person name="Bess C."/>
            <person name="Blankenburg K."/>
            <person name="Forbes L."/>
            <person name="Fu Q."/>
            <person name="Gubbala S."/>
            <person name="Hirani K."/>
            <person name="Jayaseelan J.C."/>
            <person name="Lara F."/>
            <person name="Munidasa M."/>
            <person name="Palculict T."/>
            <person name="Patil S."/>
            <person name="Pu L.-L."/>
            <person name="Saada N."/>
            <person name="Tang L."/>
            <person name="Weissenberger G."/>
            <person name="Zhu Y."/>
            <person name="Hemphill L."/>
            <person name="Shang Y."/>
            <person name="Youmans B."/>
            <person name="Ayvaz T."/>
            <person name="Ross M."/>
            <person name="Santibanez J."/>
            <person name="Aqrawi P."/>
            <person name="Gross S."/>
            <person name="Joshi V."/>
            <person name="Fowler G."/>
            <person name="Nazareth L."/>
            <person name="Reid J."/>
            <person name="Worley K."/>
            <person name="Petrosino J."/>
            <person name="Highlander S."/>
            <person name="Gibbs R."/>
        </authorList>
    </citation>
    <scope>NUCLEOTIDE SEQUENCE [LARGE SCALE GENOMIC DNA]</scope>
    <source>
        <strain evidence="1 2">DSM 11664</strain>
    </source>
</reference>
<evidence type="ECO:0000313" key="1">
    <source>
        <dbReference type="EMBL" id="EFG55485.1"/>
    </source>
</evidence>
<name>D4YTL9_9LACO</name>
<evidence type="ECO:0000313" key="2">
    <source>
        <dbReference type="Proteomes" id="UP000004069"/>
    </source>
</evidence>
<dbReference type="eggNOG" id="COG4932">
    <property type="taxonomic scope" value="Bacteria"/>
</dbReference>
<gene>
    <name evidence="1" type="ORF">HMPREF0493_0880</name>
</gene>
<dbReference type="PATRIC" id="fig|585524.9.peg.449"/>